<organism evidence="4 5">
    <name type="scientific">Flavobacterium luminosum</name>
    <dbReference type="NCBI Taxonomy" id="2949086"/>
    <lineage>
        <taxon>Bacteria</taxon>
        <taxon>Pseudomonadati</taxon>
        <taxon>Bacteroidota</taxon>
        <taxon>Flavobacteriia</taxon>
        <taxon>Flavobacteriales</taxon>
        <taxon>Flavobacteriaceae</taxon>
        <taxon>Flavobacterium</taxon>
    </lineage>
</organism>
<keyword evidence="1" id="KW-0732">Signal</keyword>
<dbReference type="InterPro" id="IPR026444">
    <property type="entry name" value="Secre_tail"/>
</dbReference>
<evidence type="ECO:0000313" key="5">
    <source>
        <dbReference type="Proteomes" id="UP001317191"/>
    </source>
</evidence>
<dbReference type="NCBIfam" id="TIGR04183">
    <property type="entry name" value="Por_Secre_tail"/>
    <property type="match status" value="1"/>
</dbReference>
<evidence type="ECO:0000313" key="4">
    <source>
        <dbReference type="EMBL" id="MCL9808261.1"/>
    </source>
</evidence>
<sequence length="757" mass="83786">MNRIVLIIIFLLSSFQGFPQNSSVWKGYFSYNSIKDISKSDAEVVVATENAYFKKNTNTNAFNTVTTIEGLSGQIITQIYYSEAYKKTIIGHEDGLLIVVNENDGSVLNVVDIVNKVSVPSDKKRINHFYEFNGKLYISTDFGLSTLDLASSEFGDTYFIGPNGSNIEIFQTTILNNTIHTIAKGYGVLSASVSNPNLVDFNQWTMMTPGNWKGIETISDKIILIDSATSMYSLIGNTPSFVASFSQIPVDFRVVDKQLVIVTQNYVYVYDEQLANSYTVNNSADATTMFTCAILKEEKLYIGTQNKGLITTSKVNTTDFVNTTPNGPIRNKIFGVKSLTDGFWAVYGDYTSAFNPYPLDALGVSKYDTKDEWVTIPYQDLLGAKSISSINIKPNDEKEIYFSSFYSGLLKFKNDIPEVIYNASNSSLRTIEGQVPDDIRVGVSSFDKNQNLWMTTSITKNSIHVLKTSGQWQSYALPCVEPSLLYATKGVLVDRNNTKWVMTRIGAIGFNENSNKCIIINEKEETGAMPSRDVRTLAIDKNNKLWIGTMKGLRVLPSVDSFLTQQTLEPKPVIIMEDGLAQELLYQQFITDIVVDGANNKWIGTAGSGVFYISSDGQKTFNIFTKENSPLPSNTINDIEINEITGEVFIATEAGMVSYKGNATAGAEDLKNVVVFPNPVRPNFTGEVSITGLMDKCNVKITDVNGNLVYEAIAQGGTIQWDTKAFGKYKVASGVYIVHISSEDGVEVETKKIMIIR</sequence>
<feature type="domain" description="PorZ N-terminal beta-propeller" evidence="3">
    <location>
        <begin position="46"/>
        <end position="205"/>
    </location>
</feature>
<name>A0ABT0TLT0_9FLAO</name>
<proteinExistence type="predicted"/>
<dbReference type="Pfam" id="PF18962">
    <property type="entry name" value="Por_Secre_tail"/>
    <property type="match status" value="1"/>
</dbReference>
<dbReference type="InterPro" id="IPR011110">
    <property type="entry name" value="Reg_prop"/>
</dbReference>
<evidence type="ECO:0000256" key="1">
    <source>
        <dbReference type="ARBA" id="ARBA00022729"/>
    </source>
</evidence>
<comment type="caution">
    <text evidence="4">The sequence shown here is derived from an EMBL/GenBank/DDBJ whole genome shotgun (WGS) entry which is preliminary data.</text>
</comment>
<keyword evidence="5" id="KW-1185">Reference proteome</keyword>
<dbReference type="EMBL" id="JAMLJM010000001">
    <property type="protein sequence ID" value="MCL9808261.1"/>
    <property type="molecule type" value="Genomic_DNA"/>
</dbReference>
<feature type="domain" description="Secretion system C-terminal sorting" evidence="2">
    <location>
        <begin position="675"/>
        <end position="754"/>
    </location>
</feature>
<dbReference type="Gene3D" id="2.130.10.10">
    <property type="entry name" value="YVTN repeat-like/Quinoprotein amine dehydrogenase"/>
    <property type="match status" value="2"/>
</dbReference>
<protein>
    <submittedName>
        <fullName evidence="4">T9SS type A sorting domain-containing protein</fullName>
    </submittedName>
</protein>
<dbReference type="InterPro" id="IPR048954">
    <property type="entry name" value="PorZ_N"/>
</dbReference>
<dbReference type="RefSeq" id="WP_250591226.1">
    <property type="nucleotide sequence ID" value="NZ_JAMLJM010000001.1"/>
</dbReference>
<gene>
    <name evidence="4" type="ORF">NAT50_02720</name>
</gene>
<dbReference type="Pfam" id="PF21544">
    <property type="entry name" value="PorZ_N_b_propeller"/>
    <property type="match status" value="1"/>
</dbReference>
<dbReference type="SUPFAM" id="SSF63829">
    <property type="entry name" value="Calcium-dependent phosphotriesterase"/>
    <property type="match status" value="1"/>
</dbReference>
<dbReference type="InterPro" id="IPR015943">
    <property type="entry name" value="WD40/YVTN_repeat-like_dom_sf"/>
</dbReference>
<dbReference type="Proteomes" id="UP001317191">
    <property type="component" value="Unassembled WGS sequence"/>
</dbReference>
<evidence type="ECO:0000259" key="3">
    <source>
        <dbReference type="Pfam" id="PF21544"/>
    </source>
</evidence>
<dbReference type="Pfam" id="PF07494">
    <property type="entry name" value="Reg_prop"/>
    <property type="match status" value="1"/>
</dbReference>
<evidence type="ECO:0000259" key="2">
    <source>
        <dbReference type="Pfam" id="PF18962"/>
    </source>
</evidence>
<accession>A0ABT0TLT0</accession>
<reference evidence="4 5" key="1">
    <citation type="submission" date="2022-05" db="EMBL/GenBank/DDBJ databases">
        <title>Flavobacterium sp., isolated from activated sludge.</title>
        <authorList>
            <person name="Ran Q."/>
        </authorList>
    </citation>
    <scope>NUCLEOTIDE SEQUENCE [LARGE SCALE GENOMIC DNA]</scope>
    <source>
        <strain evidence="4 5">HXWNR70</strain>
    </source>
</reference>